<keyword evidence="7" id="KW-1185">Reference proteome</keyword>
<comment type="similarity">
    <text evidence="1 4">Belongs to the cyclophilin-type PPIase family.</text>
</comment>
<dbReference type="Gene3D" id="2.40.100.10">
    <property type="entry name" value="Cyclophilin-like"/>
    <property type="match status" value="2"/>
</dbReference>
<dbReference type="InterPro" id="IPR002130">
    <property type="entry name" value="Cyclophilin-type_PPIase_dom"/>
</dbReference>
<dbReference type="CDD" id="cd00317">
    <property type="entry name" value="cyclophilin"/>
    <property type="match status" value="1"/>
</dbReference>
<evidence type="ECO:0000313" key="6">
    <source>
        <dbReference type="EMBL" id="KIO44465.1"/>
    </source>
</evidence>
<evidence type="ECO:0000256" key="3">
    <source>
        <dbReference type="ARBA" id="ARBA00023235"/>
    </source>
</evidence>
<reference evidence="6 7" key="1">
    <citation type="submission" date="2014-07" db="EMBL/GenBank/DDBJ databases">
        <title>Porphyromonadaceae bacterium OUH 308042 = ATCC BAA-2681 = DSM 28342 draft genome.</title>
        <authorList>
            <person name="Sydenham T.V."/>
            <person name="Hasman H."/>
            <person name="Justensen U.S."/>
        </authorList>
    </citation>
    <scope>NUCLEOTIDE SEQUENCE [LARGE SCALE GENOMIC DNA]</scope>
    <source>
        <strain evidence="6 7">OUH 308042</strain>
    </source>
</reference>
<organism evidence="6 7">
    <name type="scientific">Sanguibacteroides justesenii</name>
    <dbReference type="NCBI Taxonomy" id="1547597"/>
    <lineage>
        <taxon>Bacteria</taxon>
        <taxon>Pseudomonadati</taxon>
        <taxon>Bacteroidota</taxon>
        <taxon>Bacteroidia</taxon>
        <taxon>Bacteroidales</taxon>
        <taxon>Porphyromonadaceae</taxon>
        <taxon>Sanguibacteroides</taxon>
    </lineage>
</organism>
<dbReference type="EMBL" id="JPIU01000039">
    <property type="protein sequence ID" value="KIO44465.1"/>
    <property type="molecule type" value="Genomic_DNA"/>
</dbReference>
<dbReference type="PANTHER" id="PTHR45625">
    <property type="entry name" value="PEPTIDYL-PROLYL CIS-TRANS ISOMERASE-RELATED"/>
    <property type="match status" value="1"/>
</dbReference>
<keyword evidence="3 4" id="KW-0413">Isomerase</keyword>
<dbReference type="InterPro" id="IPR020892">
    <property type="entry name" value="Cyclophilin-type_PPIase_CS"/>
</dbReference>
<dbReference type="RefSeq" id="WP_041505257.1">
    <property type="nucleotide sequence ID" value="NZ_JPIU01000039.1"/>
</dbReference>
<evidence type="ECO:0000256" key="4">
    <source>
        <dbReference type="RuleBase" id="RU363019"/>
    </source>
</evidence>
<dbReference type="Pfam" id="PF00160">
    <property type="entry name" value="Pro_isomerase"/>
    <property type="match status" value="2"/>
</dbReference>
<protein>
    <recommendedName>
        <fullName evidence="4">Peptidyl-prolyl cis-trans isomerase</fullName>
        <shortName evidence="4">PPIase</shortName>
        <ecNumber evidence="4">5.2.1.8</ecNumber>
    </recommendedName>
</protein>
<dbReference type="InterPro" id="IPR044666">
    <property type="entry name" value="Cyclophilin_A-like"/>
</dbReference>
<dbReference type="PROSITE" id="PS51257">
    <property type="entry name" value="PROKAR_LIPOPROTEIN"/>
    <property type="match status" value="1"/>
</dbReference>
<dbReference type="PANTHER" id="PTHR45625:SF4">
    <property type="entry name" value="PEPTIDYLPROLYL ISOMERASE DOMAIN AND WD REPEAT-CONTAINING PROTEIN 1"/>
    <property type="match status" value="1"/>
</dbReference>
<dbReference type="PROSITE" id="PS50072">
    <property type="entry name" value="CSA_PPIASE_2"/>
    <property type="match status" value="1"/>
</dbReference>
<comment type="caution">
    <text evidence="6">The sequence shown here is derived from an EMBL/GenBank/DDBJ whole genome shotgun (WGS) entry which is preliminary data.</text>
</comment>
<evidence type="ECO:0000256" key="2">
    <source>
        <dbReference type="ARBA" id="ARBA00023110"/>
    </source>
</evidence>
<dbReference type="SUPFAM" id="SSF50891">
    <property type="entry name" value="Cyclophilin-like"/>
    <property type="match status" value="1"/>
</dbReference>
<feature type="domain" description="PPIase cyclophilin-type" evidence="5">
    <location>
        <begin position="21"/>
        <end position="265"/>
    </location>
</feature>
<accession>A0A0C3R4Q4</accession>
<dbReference type="Proteomes" id="UP000031980">
    <property type="component" value="Unassembled WGS sequence"/>
</dbReference>
<dbReference type="AlphaFoldDB" id="A0A0C3R4Q4"/>
<keyword evidence="2 4" id="KW-0697">Rotamase</keyword>
<dbReference type="EC" id="5.2.1.8" evidence="4"/>
<comment type="function">
    <text evidence="4">PPIases accelerate the folding of proteins. It catalyzes the cis-trans isomerization of proline imidic peptide bonds in oligopeptides.</text>
</comment>
<dbReference type="InterPro" id="IPR029000">
    <property type="entry name" value="Cyclophilin-like_dom_sf"/>
</dbReference>
<gene>
    <name evidence="6" type="ORF">BA92_09725</name>
</gene>
<evidence type="ECO:0000259" key="5">
    <source>
        <dbReference type="PROSITE" id="PS50072"/>
    </source>
</evidence>
<evidence type="ECO:0000256" key="1">
    <source>
        <dbReference type="ARBA" id="ARBA00007365"/>
    </source>
</evidence>
<evidence type="ECO:0000313" key="7">
    <source>
        <dbReference type="Proteomes" id="UP000031980"/>
    </source>
</evidence>
<dbReference type="GO" id="GO:0003755">
    <property type="term" value="F:peptidyl-prolyl cis-trans isomerase activity"/>
    <property type="evidence" value="ECO:0007669"/>
    <property type="project" value="UniProtKB-UniRule"/>
</dbReference>
<proteinExistence type="inferred from homology"/>
<comment type="catalytic activity">
    <reaction evidence="4">
        <text>[protein]-peptidylproline (omega=180) = [protein]-peptidylproline (omega=0)</text>
        <dbReference type="Rhea" id="RHEA:16237"/>
        <dbReference type="Rhea" id="RHEA-COMP:10747"/>
        <dbReference type="Rhea" id="RHEA-COMP:10748"/>
        <dbReference type="ChEBI" id="CHEBI:83833"/>
        <dbReference type="ChEBI" id="CHEBI:83834"/>
        <dbReference type="EC" id="5.2.1.8"/>
    </reaction>
</comment>
<dbReference type="PRINTS" id="PR00153">
    <property type="entry name" value="CSAPPISMRASE"/>
</dbReference>
<dbReference type="GO" id="GO:0006457">
    <property type="term" value="P:protein folding"/>
    <property type="evidence" value="ECO:0007669"/>
    <property type="project" value="InterPro"/>
</dbReference>
<sequence length="267" mass="30370">MNKFFLLILLFCSGISCSNQKEQIVSMSTTMGDIKVKLYNETPKHRDNFLKLVKEQFYDSVLFHRVIQNFMIQAGDPESKTAASGTLLGEGDNGYTIDAEFQPRYFHKRGVLAAAREGDEVNPQRKSSGSHFYMVQGVVYSPEKLDNTVKRINERRKIALYNRIKSGYEAEYARLQKAEDQEGMDRLTEEIAHACDSLFVQEELVLTPEQKKIYTTVGGTPHLDGQYTVFGEIVEGMEVMDKIAAVRTDANDRPLENVVILHMEIIK</sequence>
<dbReference type="PROSITE" id="PS00170">
    <property type="entry name" value="CSA_PPIASE_1"/>
    <property type="match status" value="1"/>
</dbReference>
<name>A0A0C3R4Q4_9PORP</name>